<dbReference type="Proteomes" id="UP001321760">
    <property type="component" value="Unassembled WGS sequence"/>
</dbReference>
<keyword evidence="2" id="KW-1185">Reference proteome</keyword>
<reference evidence="1" key="2">
    <citation type="submission" date="2023-05" db="EMBL/GenBank/DDBJ databases">
        <authorList>
            <consortium name="Lawrence Berkeley National Laboratory"/>
            <person name="Steindorff A."/>
            <person name="Hensen N."/>
            <person name="Bonometti L."/>
            <person name="Westerberg I."/>
            <person name="Brannstrom I.O."/>
            <person name="Guillou S."/>
            <person name="Cros-Aarteil S."/>
            <person name="Calhoun S."/>
            <person name="Haridas S."/>
            <person name="Kuo A."/>
            <person name="Mondo S."/>
            <person name="Pangilinan J."/>
            <person name="Riley R."/>
            <person name="Labutti K."/>
            <person name="Andreopoulos B."/>
            <person name="Lipzen A."/>
            <person name="Chen C."/>
            <person name="Yanf M."/>
            <person name="Daum C."/>
            <person name="Ng V."/>
            <person name="Clum A."/>
            <person name="Ohm R."/>
            <person name="Martin F."/>
            <person name="Silar P."/>
            <person name="Natvig D."/>
            <person name="Lalanne C."/>
            <person name="Gautier V."/>
            <person name="Ament-Velasquez S.L."/>
            <person name="Kruys A."/>
            <person name="Hutchinson M.I."/>
            <person name="Powell A.J."/>
            <person name="Barry K."/>
            <person name="Miller A.N."/>
            <person name="Grigoriev I.V."/>
            <person name="Debuchy R."/>
            <person name="Gladieux P."/>
            <person name="Thoren M.H."/>
            <person name="Johannesson H."/>
        </authorList>
    </citation>
    <scope>NUCLEOTIDE SEQUENCE</scope>
    <source>
        <strain evidence="1">PSN243</strain>
    </source>
</reference>
<accession>A0AAV9GYV5</accession>
<dbReference type="EMBL" id="MU865924">
    <property type="protein sequence ID" value="KAK4452323.1"/>
    <property type="molecule type" value="Genomic_DNA"/>
</dbReference>
<reference evidence="1" key="1">
    <citation type="journal article" date="2023" name="Mol. Phylogenet. Evol.">
        <title>Genome-scale phylogeny and comparative genomics of the fungal order Sordariales.</title>
        <authorList>
            <person name="Hensen N."/>
            <person name="Bonometti L."/>
            <person name="Westerberg I."/>
            <person name="Brannstrom I.O."/>
            <person name="Guillou S."/>
            <person name="Cros-Aarteil S."/>
            <person name="Calhoun S."/>
            <person name="Haridas S."/>
            <person name="Kuo A."/>
            <person name="Mondo S."/>
            <person name="Pangilinan J."/>
            <person name="Riley R."/>
            <person name="LaButti K."/>
            <person name="Andreopoulos B."/>
            <person name="Lipzen A."/>
            <person name="Chen C."/>
            <person name="Yan M."/>
            <person name="Daum C."/>
            <person name="Ng V."/>
            <person name="Clum A."/>
            <person name="Steindorff A."/>
            <person name="Ohm R.A."/>
            <person name="Martin F."/>
            <person name="Silar P."/>
            <person name="Natvig D.O."/>
            <person name="Lalanne C."/>
            <person name="Gautier V."/>
            <person name="Ament-Velasquez S.L."/>
            <person name="Kruys A."/>
            <person name="Hutchinson M.I."/>
            <person name="Powell A.J."/>
            <person name="Barry K."/>
            <person name="Miller A.N."/>
            <person name="Grigoriev I.V."/>
            <person name="Debuchy R."/>
            <person name="Gladieux P."/>
            <person name="Hiltunen Thoren M."/>
            <person name="Johannesson H."/>
        </authorList>
    </citation>
    <scope>NUCLEOTIDE SEQUENCE</scope>
    <source>
        <strain evidence="1">PSN243</strain>
    </source>
</reference>
<sequence length="200" mass="21693">MGFCFFSSSNGRCNLYCAGSRASPNLTCHVKGMHRDETFSRRYLPCYPPIGLIGTILTRLLSMFSRGWPQGPTTVWTAFWFGSQSHTSLPLQSVLLPVLEVPGSRLAGSEIRHSQRRSGRSFWLLDDSERKSGNWRCDLALPNSDVESWCVSAASGVPGSAPTFSFFLSDLNSSRGAALALAWTVQISAVLPSAGGASPQ</sequence>
<organism evidence="1 2">
    <name type="scientific">Podospora aff. communis PSN243</name>
    <dbReference type="NCBI Taxonomy" id="3040156"/>
    <lineage>
        <taxon>Eukaryota</taxon>
        <taxon>Fungi</taxon>
        <taxon>Dikarya</taxon>
        <taxon>Ascomycota</taxon>
        <taxon>Pezizomycotina</taxon>
        <taxon>Sordariomycetes</taxon>
        <taxon>Sordariomycetidae</taxon>
        <taxon>Sordariales</taxon>
        <taxon>Podosporaceae</taxon>
        <taxon>Podospora</taxon>
    </lineage>
</organism>
<protein>
    <recommendedName>
        <fullName evidence="3">C2H2-type domain-containing protein</fullName>
    </recommendedName>
</protein>
<comment type="caution">
    <text evidence="1">The sequence shown here is derived from an EMBL/GenBank/DDBJ whole genome shotgun (WGS) entry which is preliminary data.</text>
</comment>
<evidence type="ECO:0000313" key="2">
    <source>
        <dbReference type="Proteomes" id="UP001321760"/>
    </source>
</evidence>
<evidence type="ECO:0000313" key="1">
    <source>
        <dbReference type="EMBL" id="KAK4452323.1"/>
    </source>
</evidence>
<name>A0AAV9GYV5_9PEZI</name>
<gene>
    <name evidence="1" type="ORF">QBC34DRAFT_32508</name>
</gene>
<proteinExistence type="predicted"/>
<dbReference type="AlphaFoldDB" id="A0AAV9GYV5"/>
<evidence type="ECO:0008006" key="3">
    <source>
        <dbReference type="Google" id="ProtNLM"/>
    </source>
</evidence>